<dbReference type="RefSeq" id="WP_150414114.1">
    <property type="nucleotide sequence ID" value="NZ_VYQF01000001.1"/>
</dbReference>
<dbReference type="AlphaFoldDB" id="A0A5J5ILJ8"/>
<dbReference type="EMBL" id="VYQF01000001">
    <property type="protein sequence ID" value="KAA9041985.1"/>
    <property type="molecule type" value="Genomic_DNA"/>
</dbReference>
<sequence>MKLFSLFLALLLFLPLLFNISACEKPVYDNSEMFDPSLSKLNSVNKLIEYSDSSANCKHIKIGTLEYGILVGSILRKRFYHGFSYYTFQENWLAVAAQASLGRALASPVDPNEILKFPYAGCSQQAIVMMRIMKEKNVPFRSVGFPHHYATELFFKNSWYIFDSNLEPKIKPKERKENNWKSSADSLKKFYRGGNQYLNWTFGNATPIIFGKPNADPAPHASIFQIITKFLSKILWIFPLLFLVYEYKIKALLIK</sequence>
<protein>
    <recommendedName>
        <fullName evidence="4">Transglutaminase-like domain-containing protein</fullName>
    </recommendedName>
</protein>
<keyword evidence="1" id="KW-0812">Transmembrane</keyword>
<dbReference type="Proteomes" id="UP000326903">
    <property type="component" value="Unassembled WGS sequence"/>
</dbReference>
<feature type="transmembrane region" description="Helical" evidence="1">
    <location>
        <begin position="223"/>
        <end position="245"/>
    </location>
</feature>
<keyword evidence="3" id="KW-1185">Reference proteome</keyword>
<keyword evidence="1" id="KW-0472">Membrane</keyword>
<organism evidence="2 3">
    <name type="scientific">Ginsengibacter hankyongi</name>
    <dbReference type="NCBI Taxonomy" id="2607284"/>
    <lineage>
        <taxon>Bacteria</taxon>
        <taxon>Pseudomonadati</taxon>
        <taxon>Bacteroidota</taxon>
        <taxon>Chitinophagia</taxon>
        <taxon>Chitinophagales</taxon>
        <taxon>Chitinophagaceae</taxon>
        <taxon>Ginsengibacter</taxon>
    </lineage>
</organism>
<evidence type="ECO:0008006" key="4">
    <source>
        <dbReference type="Google" id="ProtNLM"/>
    </source>
</evidence>
<evidence type="ECO:0000313" key="3">
    <source>
        <dbReference type="Proteomes" id="UP000326903"/>
    </source>
</evidence>
<gene>
    <name evidence="2" type="ORF">FW778_08205</name>
</gene>
<name>A0A5J5ILJ8_9BACT</name>
<evidence type="ECO:0000313" key="2">
    <source>
        <dbReference type="EMBL" id="KAA9041985.1"/>
    </source>
</evidence>
<proteinExistence type="predicted"/>
<evidence type="ECO:0000256" key="1">
    <source>
        <dbReference type="SAM" id="Phobius"/>
    </source>
</evidence>
<keyword evidence="1" id="KW-1133">Transmembrane helix</keyword>
<comment type="caution">
    <text evidence="2">The sequence shown here is derived from an EMBL/GenBank/DDBJ whole genome shotgun (WGS) entry which is preliminary data.</text>
</comment>
<reference evidence="2 3" key="1">
    <citation type="submission" date="2019-09" db="EMBL/GenBank/DDBJ databases">
        <title>Draft genome sequence of Ginsengibacter sp. BR5-29.</title>
        <authorList>
            <person name="Im W.-T."/>
        </authorList>
    </citation>
    <scope>NUCLEOTIDE SEQUENCE [LARGE SCALE GENOMIC DNA]</scope>
    <source>
        <strain evidence="2 3">BR5-29</strain>
    </source>
</reference>
<accession>A0A5J5ILJ8</accession>